<proteinExistence type="predicted"/>
<sequence>MDLSIVLYTPLFLAAAFVVVTWLCALIIFLLRKIRRPSSLAGPQNDLEAGYHQHYQRNPDLADDPVALPAEVSPRAPQQVAAYDDSEKTNLVNDECVICLVRFEDGEVCRVLTNCKHVFHKECIDEWMSRSLCCPICRESAVAKRESQK</sequence>
<comment type="caution">
    <text evidence="1">The sequence shown here is derived from an EMBL/GenBank/DDBJ whole genome shotgun (WGS) entry which is preliminary data.</text>
</comment>
<evidence type="ECO:0000313" key="1">
    <source>
        <dbReference type="EMBL" id="KAI4385104.1"/>
    </source>
</evidence>
<evidence type="ECO:0000313" key="2">
    <source>
        <dbReference type="Proteomes" id="UP001057402"/>
    </source>
</evidence>
<reference evidence="2" key="1">
    <citation type="journal article" date="2023" name="Front. Plant Sci.">
        <title>Chromosomal-level genome assembly of Melastoma candidum provides insights into trichome evolution.</title>
        <authorList>
            <person name="Zhong Y."/>
            <person name="Wu W."/>
            <person name="Sun C."/>
            <person name="Zou P."/>
            <person name="Liu Y."/>
            <person name="Dai S."/>
            <person name="Zhou R."/>
        </authorList>
    </citation>
    <scope>NUCLEOTIDE SEQUENCE [LARGE SCALE GENOMIC DNA]</scope>
</reference>
<organism evidence="1 2">
    <name type="scientific">Melastoma candidum</name>
    <dbReference type="NCBI Taxonomy" id="119954"/>
    <lineage>
        <taxon>Eukaryota</taxon>
        <taxon>Viridiplantae</taxon>
        <taxon>Streptophyta</taxon>
        <taxon>Embryophyta</taxon>
        <taxon>Tracheophyta</taxon>
        <taxon>Spermatophyta</taxon>
        <taxon>Magnoliopsida</taxon>
        <taxon>eudicotyledons</taxon>
        <taxon>Gunneridae</taxon>
        <taxon>Pentapetalae</taxon>
        <taxon>rosids</taxon>
        <taxon>malvids</taxon>
        <taxon>Myrtales</taxon>
        <taxon>Melastomataceae</taxon>
        <taxon>Melastomatoideae</taxon>
        <taxon>Melastomateae</taxon>
        <taxon>Melastoma</taxon>
    </lineage>
</organism>
<accession>A0ACB9S1Y3</accession>
<protein>
    <submittedName>
        <fullName evidence="1">Uncharacterized protein</fullName>
    </submittedName>
</protein>
<keyword evidence="2" id="KW-1185">Reference proteome</keyword>
<dbReference type="EMBL" id="CM042881">
    <property type="protein sequence ID" value="KAI4385104.1"/>
    <property type="molecule type" value="Genomic_DNA"/>
</dbReference>
<gene>
    <name evidence="1" type="ORF">MLD38_003165</name>
</gene>
<name>A0ACB9S1Y3_9MYRT</name>
<dbReference type="Proteomes" id="UP001057402">
    <property type="component" value="Chromosome 2"/>
</dbReference>